<organism evidence="8 9">
    <name type="scientific">Conger conger</name>
    <name type="common">Conger eel</name>
    <name type="synonym">Muraena conger</name>
    <dbReference type="NCBI Taxonomy" id="82655"/>
    <lineage>
        <taxon>Eukaryota</taxon>
        <taxon>Metazoa</taxon>
        <taxon>Chordata</taxon>
        <taxon>Craniata</taxon>
        <taxon>Vertebrata</taxon>
        <taxon>Euteleostomi</taxon>
        <taxon>Actinopterygii</taxon>
        <taxon>Neopterygii</taxon>
        <taxon>Teleostei</taxon>
        <taxon>Anguilliformes</taxon>
        <taxon>Congridae</taxon>
        <taxon>Conger</taxon>
    </lineage>
</organism>
<dbReference type="InterPro" id="IPR009003">
    <property type="entry name" value="Peptidase_S1_PA"/>
</dbReference>
<evidence type="ECO:0000256" key="3">
    <source>
        <dbReference type="ARBA" id="ARBA00022670"/>
    </source>
</evidence>
<dbReference type="GO" id="GO:0004252">
    <property type="term" value="F:serine-type endopeptidase activity"/>
    <property type="evidence" value="ECO:0007669"/>
    <property type="project" value="InterPro"/>
</dbReference>
<feature type="chain" id="PRO_5040539178" description="Serine protease" evidence="7">
    <location>
        <begin position="30"/>
        <end position="395"/>
    </location>
</feature>
<dbReference type="InterPro" id="IPR018114">
    <property type="entry name" value="TRYPSIN_HIS"/>
</dbReference>
<dbReference type="AlphaFoldDB" id="A0A9Q1DVV6"/>
<sequence>MSAHLRAVGTSALSSCLLLLLLLPPLTLSFRARPHQPPGHLPSLVPHATRLLSRSRFSAQAQLDFTTHCNSSCYHRGEQEARPELLADRLAFETLYDDGLRTLTTVDVEEGEEDKGEGHISDAVPRLARMRRSAPSMRHGKRRRRQIYGADGRFNIRGDNFLLDYPFSTAVRISTGCTGVLVSPRHVLTAAHCVHDGKDYVKGARKLRVGFLTPPSVNVTKPSQAPAKKPLVRWVRVRRTRVPKGWIQGPQDVSMDFDYALLELRWPHRRPFMRLSVAPSSEDLAGKRIHFSGFDSDRAGELVYRFCPVEDESNDLIYQHCDARPGASGSGVYGRVWDSHLERWERKVIGVFSGHQWLEIDGENRDFNVAVRFTPLKFAQICYWLHGNRVDCSKD</sequence>
<name>A0A9Q1DVV6_CONCO</name>
<comment type="caution">
    <text evidence="8">The sequence shown here is derived from an EMBL/GenBank/DDBJ whole genome shotgun (WGS) entry which is preliminary data.</text>
</comment>
<evidence type="ECO:0000256" key="2">
    <source>
        <dbReference type="ARBA" id="ARBA00008764"/>
    </source>
</evidence>
<evidence type="ECO:0000256" key="4">
    <source>
        <dbReference type="ARBA" id="ARBA00022729"/>
    </source>
</evidence>
<keyword evidence="9" id="KW-1185">Reference proteome</keyword>
<accession>A0A9Q1DVV6</accession>
<keyword evidence="6 7" id="KW-0720">Serine protease</keyword>
<gene>
    <name evidence="8" type="ORF">COCON_G00052900</name>
</gene>
<keyword evidence="5 7" id="KW-0378">Hydrolase</keyword>
<dbReference type="Proteomes" id="UP001152803">
    <property type="component" value="Unassembled WGS sequence"/>
</dbReference>
<feature type="signal peptide" evidence="7">
    <location>
        <begin position="1"/>
        <end position="29"/>
    </location>
</feature>
<dbReference type="OrthoDB" id="10037376at2759"/>
<dbReference type="InterPro" id="IPR008256">
    <property type="entry name" value="Peptidase_S1B"/>
</dbReference>
<dbReference type="EC" id="3.4.21.-" evidence="7"/>
<dbReference type="PRINTS" id="PR00839">
    <property type="entry name" value="V8PROTEASE"/>
</dbReference>
<dbReference type="EMBL" id="JAFJMO010000003">
    <property type="protein sequence ID" value="KAJ8282771.1"/>
    <property type="molecule type" value="Genomic_DNA"/>
</dbReference>
<proteinExistence type="inferred from homology"/>
<evidence type="ECO:0000256" key="5">
    <source>
        <dbReference type="ARBA" id="ARBA00022801"/>
    </source>
</evidence>
<dbReference type="Gene3D" id="2.40.10.10">
    <property type="entry name" value="Trypsin-like serine proteases"/>
    <property type="match status" value="2"/>
</dbReference>
<dbReference type="GO" id="GO:0006508">
    <property type="term" value="P:proteolysis"/>
    <property type="evidence" value="ECO:0007669"/>
    <property type="project" value="UniProtKB-KW"/>
</dbReference>
<evidence type="ECO:0000256" key="7">
    <source>
        <dbReference type="RuleBase" id="RU004296"/>
    </source>
</evidence>
<evidence type="ECO:0000313" key="9">
    <source>
        <dbReference type="Proteomes" id="UP001152803"/>
    </source>
</evidence>
<dbReference type="InterPro" id="IPR043504">
    <property type="entry name" value="Peptidase_S1_PA_chymotrypsin"/>
</dbReference>
<evidence type="ECO:0000256" key="1">
    <source>
        <dbReference type="ARBA" id="ARBA00007664"/>
    </source>
</evidence>
<evidence type="ECO:0000313" key="8">
    <source>
        <dbReference type="EMBL" id="KAJ8282771.1"/>
    </source>
</evidence>
<dbReference type="Pfam" id="PF13365">
    <property type="entry name" value="Trypsin_2"/>
    <property type="match status" value="1"/>
</dbReference>
<dbReference type="InterPro" id="IPR050966">
    <property type="entry name" value="Glutamyl_endopeptidase"/>
</dbReference>
<reference evidence="8" key="1">
    <citation type="journal article" date="2023" name="Science">
        <title>Genome structures resolve the early diversification of teleost fishes.</title>
        <authorList>
            <person name="Parey E."/>
            <person name="Louis A."/>
            <person name="Montfort J."/>
            <person name="Bouchez O."/>
            <person name="Roques C."/>
            <person name="Iampietro C."/>
            <person name="Lluch J."/>
            <person name="Castinel A."/>
            <person name="Donnadieu C."/>
            <person name="Desvignes T."/>
            <person name="Floi Bucao C."/>
            <person name="Jouanno E."/>
            <person name="Wen M."/>
            <person name="Mejri S."/>
            <person name="Dirks R."/>
            <person name="Jansen H."/>
            <person name="Henkel C."/>
            <person name="Chen W.J."/>
            <person name="Zahm M."/>
            <person name="Cabau C."/>
            <person name="Klopp C."/>
            <person name="Thompson A.W."/>
            <person name="Robinson-Rechavi M."/>
            <person name="Braasch I."/>
            <person name="Lecointre G."/>
            <person name="Bobe J."/>
            <person name="Postlethwait J.H."/>
            <person name="Berthelot C."/>
            <person name="Roest Crollius H."/>
            <person name="Guiguen Y."/>
        </authorList>
    </citation>
    <scope>NUCLEOTIDE SEQUENCE</scope>
    <source>
        <strain evidence="8">Concon-B</strain>
    </source>
</reference>
<dbReference type="FunFam" id="2.40.10.10:FF:000048">
    <property type="entry name" value="serine protease 23"/>
    <property type="match status" value="1"/>
</dbReference>
<dbReference type="PANTHER" id="PTHR15462:SF9">
    <property type="entry name" value="SERINE PROTEASE"/>
    <property type="match status" value="1"/>
</dbReference>
<comment type="similarity">
    <text evidence="2 7">Belongs to the peptidase S1B family.</text>
</comment>
<keyword evidence="3 7" id="KW-0645">Protease</keyword>
<dbReference type="SUPFAM" id="SSF50494">
    <property type="entry name" value="Trypsin-like serine proteases"/>
    <property type="match status" value="1"/>
</dbReference>
<evidence type="ECO:0000256" key="6">
    <source>
        <dbReference type="ARBA" id="ARBA00022825"/>
    </source>
</evidence>
<dbReference type="PROSITE" id="PS00134">
    <property type="entry name" value="TRYPSIN_HIS"/>
    <property type="match status" value="1"/>
</dbReference>
<protein>
    <recommendedName>
        <fullName evidence="7">Serine protease</fullName>
        <ecNumber evidence="7">3.4.21.-</ecNumber>
    </recommendedName>
</protein>
<comment type="similarity">
    <text evidence="1">Belongs to the peptidase S1 family.</text>
</comment>
<keyword evidence="4 7" id="KW-0732">Signal</keyword>
<dbReference type="PANTHER" id="PTHR15462">
    <property type="entry name" value="SERINE PROTEASE"/>
    <property type="match status" value="1"/>
</dbReference>